<comment type="caution">
    <text evidence="2">The sequence shown here is derived from an EMBL/GenBank/DDBJ whole genome shotgun (WGS) entry which is preliminary data.</text>
</comment>
<dbReference type="EMBL" id="JAANOW010000005">
    <property type="protein sequence ID" value="NIH98916.1"/>
    <property type="molecule type" value="Genomic_DNA"/>
</dbReference>
<organism evidence="2 3">
    <name type="scientific">Mycolicibacterium fluoranthenivorans</name>
    <dbReference type="NCBI Taxonomy" id="258505"/>
    <lineage>
        <taxon>Bacteria</taxon>
        <taxon>Bacillati</taxon>
        <taxon>Actinomycetota</taxon>
        <taxon>Actinomycetes</taxon>
        <taxon>Mycobacteriales</taxon>
        <taxon>Mycobacteriaceae</taxon>
        <taxon>Mycolicibacterium</taxon>
    </lineage>
</organism>
<reference evidence="2 3" key="1">
    <citation type="submission" date="2020-03" db="EMBL/GenBank/DDBJ databases">
        <title>Sequencing the genomes of 1000 actinobacteria strains.</title>
        <authorList>
            <person name="Klenk H.-P."/>
        </authorList>
    </citation>
    <scope>NUCLEOTIDE SEQUENCE [LARGE SCALE GENOMIC DNA]</scope>
    <source>
        <strain evidence="2 3">DSM 44556</strain>
    </source>
</reference>
<protein>
    <recommendedName>
        <fullName evidence="4">Helix-turn-helix domain-containing protein</fullName>
    </recommendedName>
</protein>
<sequence length="145" mass="17083">MSEENRKPAQPPTRWRTRPWPWPEDNREDKAKRVALSYRGLVQRIAQGMCEDPAGDLHRLDEHWASLDIHWTRPRPNLLNDADDEWMSARDIAHALDRTRKDIYNWARAGHIEQRCGPDGAPEYLVGSVKDYVTSLRTRRMNRSR</sequence>
<evidence type="ECO:0008006" key="4">
    <source>
        <dbReference type="Google" id="ProtNLM"/>
    </source>
</evidence>
<dbReference type="RefSeq" id="WP_167164612.1">
    <property type="nucleotide sequence ID" value="NZ_JAANOW010000005.1"/>
</dbReference>
<evidence type="ECO:0000313" key="3">
    <source>
        <dbReference type="Proteomes" id="UP000547444"/>
    </source>
</evidence>
<accession>A0A7X5U5S2</accession>
<feature type="region of interest" description="Disordered" evidence="1">
    <location>
        <begin position="1"/>
        <end position="26"/>
    </location>
</feature>
<evidence type="ECO:0000313" key="2">
    <source>
        <dbReference type="EMBL" id="NIH98916.1"/>
    </source>
</evidence>
<name>A0A7X5U5S2_9MYCO</name>
<dbReference type="Proteomes" id="UP000547444">
    <property type="component" value="Unassembled WGS sequence"/>
</dbReference>
<proteinExistence type="predicted"/>
<keyword evidence="3" id="KW-1185">Reference proteome</keyword>
<evidence type="ECO:0000256" key="1">
    <source>
        <dbReference type="SAM" id="MobiDB-lite"/>
    </source>
</evidence>
<gene>
    <name evidence="2" type="ORF">FHU31_005940</name>
</gene>
<dbReference type="AlphaFoldDB" id="A0A7X5U5S2"/>